<keyword evidence="6 11" id="KW-0812">Transmembrane</keyword>
<dbReference type="InterPro" id="IPR001302">
    <property type="entry name" value="PSI_PsaI"/>
</dbReference>
<evidence type="ECO:0000256" key="5">
    <source>
        <dbReference type="ARBA" id="ARBA00022531"/>
    </source>
</evidence>
<keyword evidence="9" id="KW-0793">Thylakoid</keyword>
<sequence>MEPLADAMTTDFAATWLPAVFVPLIVLVTPAIFIVLVGRHITATD</sequence>
<organism evidence="12 13">
    <name type="scientific">Prochlorococcus marinus (strain MIT 9303)</name>
    <dbReference type="NCBI Taxonomy" id="59922"/>
    <lineage>
        <taxon>Bacteria</taxon>
        <taxon>Bacillati</taxon>
        <taxon>Cyanobacteriota</taxon>
        <taxon>Cyanophyceae</taxon>
        <taxon>Synechococcales</taxon>
        <taxon>Prochlorococcaceae</taxon>
        <taxon>Prochlorococcus</taxon>
    </lineage>
</organism>
<dbReference type="KEGG" id="pmf:P9303_23451"/>
<evidence type="ECO:0000256" key="9">
    <source>
        <dbReference type="ARBA" id="ARBA00023078"/>
    </source>
</evidence>
<dbReference type="SUPFAM" id="SSF81540">
    <property type="entry name" value="Subunit VIII of photosystem I reaction centre, PsaI"/>
    <property type="match status" value="1"/>
</dbReference>
<comment type="similarity">
    <text evidence="3">Belongs to the PsaI family.</text>
</comment>
<proteinExistence type="inferred from homology"/>
<dbReference type="EMBL" id="CP000554">
    <property type="protein sequence ID" value="ABM79080.1"/>
    <property type="molecule type" value="Genomic_DNA"/>
</dbReference>
<evidence type="ECO:0000256" key="6">
    <source>
        <dbReference type="ARBA" id="ARBA00022692"/>
    </source>
</evidence>
<comment type="subcellular location">
    <subcellularLocation>
        <location evidence="2">Cellular thylakoid membrane</location>
        <topology evidence="2">Single-pass membrane protein</topology>
    </subcellularLocation>
</comment>
<evidence type="ECO:0000256" key="2">
    <source>
        <dbReference type="ARBA" id="ARBA00004376"/>
    </source>
</evidence>
<evidence type="ECO:0000256" key="7">
    <source>
        <dbReference type="ARBA" id="ARBA00022836"/>
    </source>
</evidence>
<evidence type="ECO:0000256" key="11">
    <source>
        <dbReference type="SAM" id="Phobius"/>
    </source>
</evidence>
<dbReference type="GO" id="GO:0031676">
    <property type="term" value="C:plasma membrane-derived thylakoid membrane"/>
    <property type="evidence" value="ECO:0007669"/>
    <property type="project" value="UniProtKB-SubCell"/>
</dbReference>
<accession>A2CC70</accession>
<evidence type="ECO:0000256" key="3">
    <source>
        <dbReference type="ARBA" id="ARBA00005252"/>
    </source>
</evidence>
<dbReference type="STRING" id="59922.P9303_23451"/>
<evidence type="ECO:0000256" key="4">
    <source>
        <dbReference type="ARBA" id="ARBA00019929"/>
    </source>
</evidence>
<evidence type="ECO:0000256" key="8">
    <source>
        <dbReference type="ARBA" id="ARBA00022989"/>
    </source>
</evidence>
<evidence type="ECO:0000313" key="12">
    <source>
        <dbReference type="EMBL" id="ABM79080.1"/>
    </source>
</evidence>
<dbReference type="AlphaFoldDB" id="A2CC70"/>
<dbReference type="GO" id="GO:0015979">
    <property type="term" value="P:photosynthesis"/>
    <property type="evidence" value="ECO:0007669"/>
    <property type="project" value="UniProtKB-KW"/>
</dbReference>
<dbReference type="GO" id="GO:0009522">
    <property type="term" value="C:photosystem I"/>
    <property type="evidence" value="ECO:0007669"/>
    <property type="project" value="UniProtKB-KW"/>
</dbReference>
<evidence type="ECO:0000313" key="13">
    <source>
        <dbReference type="Proteomes" id="UP000002274"/>
    </source>
</evidence>
<evidence type="ECO:0000256" key="1">
    <source>
        <dbReference type="ARBA" id="ARBA00003541"/>
    </source>
</evidence>
<keyword evidence="5" id="KW-0602">Photosynthesis</keyword>
<comment type="function">
    <text evidence="1">May help in the organization of the PsaL subunit.</text>
</comment>
<dbReference type="InterPro" id="IPR036357">
    <property type="entry name" value="PSI_PsaI_sf"/>
</dbReference>
<evidence type="ECO:0000256" key="10">
    <source>
        <dbReference type="ARBA" id="ARBA00023136"/>
    </source>
</evidence>
<dbReference type="Pfam" id="PF00796">
    <property type="entry name" value="PSI_8"/>
    <property type="match status" value="1"/>
</dbReference>
<keyword evidence="10 11" id="KW-0472">Membrane</keyword>
<protein>
    <recommendedName>
        <fullName evidence="4">Photosystem I reaction center subunit VIII</fullName>
    </recommendedName>
</protein>
<dbReference type="NCBIfam" id="TIGR03052">
    <property type="entry name" value="PS_I_psaI"/>
    <property type="match status" value="1"/>
</dbReference>
<keyword evidence="8 11" id="KW-1133">Transmembrane helix</keyword>
<dbReference type="NCBIfam" id="NF008830">
    <property type="entry name" value="PRK11877.1"/>
    <property type="match status" value="1"/>
</dbReference>
<dbReference type="Proteomes" id="UP000002274">
    <property type="component" value="Chromosome"/>
</dbReference>
<gene>
    <name evidence="12" type="primary">psaI</name>
    <name evidence="12" type="ordered locus">P9303_23451</name>
</gene>
<reference evidence="12 13" key="1">
    <citation type="journal article" date="2007" name="PLoS Genet.">
        <title>Patterns and implications of gene gain and loss in the evolution of Prochlorococcus.</title>
        <authorList>
            <person name="Kettler G.C."/>
            <person name="Martiny A.C."/>
            <person name="Huang K."/>
            <person name="Zucker J."/>
            <person name="Coleman M.L."/>
            <person name="Rodrigue S."/>
            <person name="Chen F."/>
            <person name="Lapidus A."/>
            <person name="Ferriera S."/>
            <person name="Johnson J."/>
            <person name="Steglich C."/>
            <person name="Church G.M."/>
            <person name="Richardson P."/>
            <person name="Chisholm S.W."/>
        </authorList>
    </citation>
    <scope>NUCLEOTIDE SEQUENCE [LARGE SCALE GENOMIC DNA]</scope>
    <source>
        <strain evidence="12 13">MIT 9303</strain>
    </source>
</reference>
<name>A2CC70_PROM3</name>
<feature type="transmembrane region" description="Helical" evidence="11">
    <location>
        <begin position="12"/>
        <end position="37"/>
    </location>
</feature>
<keyword evidence="7" id="KW-0603">Photosystem I</keyword>
<dbReference type="HOGENOM" id="CLU_215282_2_0_3"/>